<evidence type="ECO:0000313" key="2">
    <source>
        <dbReference type="EMBL" id="WOK07851.1"/>
    </source>
</evidence>
<name>A0ABZ0IVY7_9BACT</name>
<gene>
    <name evidence="2" type="ORF">RT717_04320</name>
</gene>
<keyword evidence="1" id="KW-0732">Signal</keyword>
<feature type="chain" id="PRO_5047274474" description="Lipocalin-like domain-containing protein" evidence="1">
    <location>
        <begin position="21"/>
        <end position="158"/>
    </location>
</feature>
<dbReference type="EMBL" id="CP136051">
    <property type="protein sequence ID" value="WOK07851.1"/>
    <property type="molecule type" value="Genomic_DNA"/>
</dbReference>
<protein>
    <recommendedName>
        <fullName evidence="4">Lipocalin-like domain-containing protein</fullName>
    </recommendedName>
</protein>
<accession>A0ABZ0IVY7</accession>
<evidence type="ECO:0000256" key="1">
    <source>
        <dbReference type="SAM" id="SignalP"/>
    </source>
</evidence>
<feature type="signal peptide" evidence="1">
    <location>
        <begin position="1"/>
        <end position="20"/>
    </location>
</feature>
<evidence type="ECO:0008006" key="4">
    <source>
        <dbReference type="Google" id="ProtNLM"/>
    </source>
</evidence>
<sequence length="158" mass="18654">MKRTLLLIGLFAFTYVAAHAQRRVNERDLTGVWKLVIDVDKDEVREEIEDEDNIVAQIFAETVTDFAFNIIEKIDIRFEFLPDNRLRVEANVFGESEVEYSEWRINKDGELWISDSDHFKVDDDDDDFWLMENGKLVSFEKQRDGSKRNKSVYLEPVK</sequence>
<dbReference type="Proteomes" id="UP001302349">
    <property type="component" value="Chromosome"/>
</dbReference>
<proteinExistence type="predicted"/>
<reference evidence="2 3" key="1">
    <citation type="journal article" date="2023" name="Microbiol. Resour. Announc.">
        <title>Complete Genome Sequence of Imperialibacter roseus strain P4T.</title>
        <authorList>
            <person name="Tizabi D.R."/>
            <person name="Bachvaroff T."/>
            <person name="Hill R.T."/>
        </authorList>
    </citation>
    <scope>NUCLEOTIDE SEQUENCE [LARGE SCALE GENOMIC DNA]</scope>
    <source>
        <strain evidence="2 3">P4T</strain>
    </source>
</reference>
<organism evidence="2 3">
    <name type="scientific">Imperialibacter roseus</name>
    <dbReference type="NCBI Taxonomy" id="1324217"/>
    <lineage>
        <taxon>Bacteria</taxon>
        <taxon>Pseudomonadati</taxon>
        <taxon>Bacteroidota</taxon>
        <taxon>Cytophagia</taxon>
        <taxon>Cytophagales</taxon>
        <taxon>Flammeovirgaceae</taxon>
        <taxon>Imperialibacter</taxon>
    </lineage>
</organism>
<dbReference type="RefSeq" id="WP_317490500.1">
    <property type="nucleotide sequence ID" value="NZ_CP136051.1"/>
</dbReference>
<keyword evidence="3" id="KW-1185">Reference proteome</keyword>
<evidence type="ECO:0000313" key="3">
    <source>
        <dbReference type="Proteomes" id="UP001302349"/>
    </source>
</evidence>